<proteinExistence type="inferred from homology"/>
<evidence type="ECO:0000256" key="1">
    <source>
        <dbReference type="ARBA" id="ARBA00009437"/>
    </source>
</evidence>
<name>A0A128EXJ6_9GAMM</name>
<dbReference type="OrthoDB" id="5293066at2"/>
<dbReference type="Proteomes" id="UP000071641">
    <property type="component" value="Unassembled WGS sequence"/>
</dbReference>
<evidence type="ECO:0000313" key="7">
    <source>
        <dbReference type="Proteomes" id="UP000071641"/>
    </source>
</evidence>
<dbReference type="PROSITE" id="PS50931">
    <property type="entry name" value="HTH_LYSR"/>
    <property type="match status" value="1"/>
</dbReference>
<evidence type="ECO:0000256" key="4">
    <source>
        <dbReference type="ARBA" id="ARBA00023163"/>
    </source>
</evidence>
<gene>
    <name evidence="6" type="primary">allS_1</name>
    <name evidence="6" type="ORF">GCE9029_01354</name>
</gene>
<dbReference type="NCBIfam" id="NF008294">
    <property type="entry name" value="PRK11074.1"/>
    <property type="match status" value="1"/>
</dbReference>
<dbReference type="STRING" id="1796497.GCE9029_01354"/>
<keyword evidence="3" id="KW-0238">DNA-binding</keyword>
<keyword evidence="7" id="KW-1185">Reference proteome</keyword>
<feature type="domain" description="HTH lysR-type" evidence="5">
    <location>
        <begin position="2"/>
        <end position="59"/>
    </location>
</feature>
<dbReference type="InterPro" id="IPR036388">
    <property type="entry name" value="WH-like_DNA-bd_sf"/>
</dbReference>
<dbReference type="InterPro" id="IPR036390">
    <property type="entry name" value="WH_DNA-bd_sf"/>
</dbReference>
<dbReference type="GO" id="GO:0000976">
    <property type="term" value="F:transcription cis-regulatory region binding"/>
    <property type="evidence" value="ECO:0007669"/>
    <property type="project" value="TreeGrafter"/>
</dbReference>
<evidence type="ECO:0000259" key="5">
    <source>
        <dbReference type="PROSITE" id="PS50931"/>
    </source>
</evidence>
<dbReference type="Pfam" id="PF00126">
    <property type="entry name" value="HTH_1"/>
    <property type="match status" value="1"/>
</dbReference>
<dbReference type="GO" id="GO:0003700">
    <property type="term" value="F:DNA-binding transcription factor activity"/>
    <property type="evidence" value="ECO:0007669"/>
    <property type="project" value="InterPro"/>
</dbReference>
<dbReference type="EMBL" id="FIZX01000001">
    <property type="protein sequence ID" value="CZF79247.1"/>
    <property type="molecule type" value="Genomic_DNA"/>
</dbReference>
<dbReference type="SUPFAM" id="SSF46785">
    <property type="entry name" value="Winged helix' DNA-binding domain"/>
    <property type="match status" value="1"/>
</dbReference>
<sequence length="300" mass="33983">MFSYQDLQVIDAVARRGGFSAAAEELHKVPSAVSYTVRQMEEKLAVNLFERLHRSVKLTPAGEFFVQQARDLMKRMDEIRDQTQRVANGWTRSVSLALDNVVREDRVDSLVRDFYDAFPDVELLLTMEVFNGVWDALAYDRADIAIGATAAVPVSGNLSYRDMGILTWRFVVSKDHPLAAEPEPLRHDQLLTYPAICLEDTSRILPKRATWLLDNQRRLTVPNWHSAIQCFRSGLGIGAMPSHMAQPYLASGELVEKTLVEPPAKSPCCIAWRSDKENPAVNWILDYLGDAEKAHREWLE</sequence>
<evidence type="ECO:0000256" key="2">
    <source>
        <dbReference type="ARBA" id="ARBA00023015"/>
    </source>
</evidence>
<dbReference type="InterPro" id="IPR000847">
    <property type="entry name" value="LysR_HTH_N"/>
</dbReference>
<keyword evidence="2" id="KW-0805">Transcription regulation</keyword>
<dbReference type="Gene3D" id="3.40.190.290">
    <property type="match status" value="1"/>
</dbReference>
<dbReference type="PANTHER" id="PTHR30126:SF18">
    <property type="entry name" value="LYSR FAMILY TRANSCRIPTIONAL REGULATOR"/>
    <property type="match status" value="1"/>
</dbReference>
<reference evidence="7" key="1">
    <citation type="submission" date="2016-02" db="EMBL/GenBank/DDBJ databases">
        <authorList>
            <person name="Rodrigo-Torres Lidia"/>
            <person name="Arahal R.David."/>
        </authorList>
    </citation>
    <scope>NUCLEOTIDE SEQUENCE [LARGE SCALE GENOMIC DNA]</scope>
    <source>
        <strain evidence="7">CECT 9029</strain>
    </source>
</reference>
<evidence type="ECO:0000256" key="3">
    <source>
        <dbReference type="ARBA" id="ARBA00023125"/>
    </source>
</evidence>
<dbReference type="InterPro" id="IPR005119">
    <property type="entry name" value="LysR_subst-bd"/>
</dbReference>
<dbReference type="RefSeq" id="WP_062661975.1">
    <property type="nucleotide sequence ID" value="NZ_FIZX01000001.1"/>
</dbReference>
<accession>A0A128EXJ6</accession>
<dbReference type="FunFam" id="1.10.10.10:FF:000001">
    <property type="entry name" value="LysR family transcriptional regulator"/>
    <property type="match status" value="1"/>
</dbReference>
<organism evidence="6 7">
    <name type="scientific">Grimontia celer</name>
    <dbReference type="NCBI Taxonomy" id="1796497"/>
    <lineage>
        <taxon>Bacteria</taxon>
        <taxon>Pseudomonadati</taxon>
        <taxon>Pseudomonadota</taxon>
        <taxon>Gammaproteobacteria</taxon>
        <taxon>Vibrionales</taxon>
        <taxon>Vibrionaceae</taxon>
        <taxon>Grimontia</taxon>
    </lineage>
</organism>
<protein>
    <submittedName>
        <fullName evidence="6">HTH-type transcriptional activator AllS</fullName>
    </submittedName>
</protein>
<comment type="similarity">
    <text evidence="1">Belongs to the LysR transcriptional regulatory family.</text>
</comment>
<evidence type="ECO:0000313" key="6">
    <source>
        <dbReference type="EMBL" id="CZF79247.1"/>
    </source>
</evidence>
<dbReference type="Pfam" id="PF03466">
    <property type="entry name" value="LysR_substrate"/>
    <property type="match status" value="1"/>
</dbReference>
<dbReference type="PANTHER" id="PTHR30126">
    <property type="entry name" value="HTH-TYPE TRANSCRIPTIONAL REGULATOR"/>
    <property type="match status" value="1"/>
</dbReference>
<dbReference type="AlphaFoldDB" id="A0A128EXJ6"/>
<dbReference type="Gene3D" id="1.10.10.10">
    <property type="entry name" value="Winged helix-like DNA-binding domain superfamily/Winged helix DNA-binding domain"/>
    <property type="match status" value="1"/>
</dbReference>
<keyword evidence="4" id="KW-0804">Transcription</keyword>
<dbReference type="SUPFAM" id="SSF53850">
    <property type="entry name" value="Periplasmic binding protein-like II"/>
    <property type="match status" value="1"/>
</dbReference>